<evidence type="ECO:0000313" key="2">
    <source>
        <dbReference type="Proteomes" id="UP000276133"/>
    </source>
</evidence>
<keyword evidence="2" id="KW-1185">Reference proteome</keyword>
<protein>
    <submittedName>
        <fullName evidence="1">Uncharacterized protein</fullName>
    </submittedName>
</protein>
<accession>A0A3M7RKF4</accession>
<dbReference type="Proteomes" id="UP000276133">
    <property type="component" value="Unassembled WGS sequence"/>
</dbReference>
<comment type="caution">
    <text evidence="1">The sequence shown here is derived from an EMBL/GenBank/DDBJ whole genome shotgun (WGS) entry which is preliminary data.</text>
</comment>
<dbReference type="EMBL" id="REGN01003213">
    <property type="protein sequence ID" value="RNA23815.1"/>
    <property type="molecule type" value="Genomic_DNA"/>
</dbReference>
<organism evidence="1 2">
    <name type="scientific">Brachionus plicatilis</name>
    <name type="common">Marine rotifer</name>
    <name type="synonym">Brachionus muelleri</name>
    <dbReference type="NCBI Taxonomy" id="10195"/>
    <lineage>
        <taxon>Eukaryota</taxon>
        <taxon>Metazoa</taxon>
        <taxon>Spiralia</taxon>
        <taxon>Gnathifera</taxon>
        <taxon>Rotifera</taxon>
        <taxon>Eurotatoria</taxon>
        <taxon>Monogononta</taxon>
        <taxon>Pseudotrocha</taxon>
        <taxon>Ploima</taxon>
        <taxon>Brachionidae</taxon>
        <taxon>Brachionus</taxon>
    </lineage>
</organism>
<dbReference type="AlphaFoldDB" id="A0A3M7RKF4"/>
<evidence type="ECO:0000313" key="1">
    <source>
        <dbReference type="EMBL" id="RNA23815.1"/>
    </source>
</evidence>
<name>A0A3M7RKF4_BRAPC</name>
<reference evidence="1 2" key="1">
    <citation type="journal article" date="2018" name="Sci. Rep.">
        <title>Genomic signatures of local adaptation to the degree of environmental predictability in rotifers.</title>
        <authorList>
            <person name="Franch-Gras L."/>
            <person name="Hahn C."/>
            <person name="Garcia-Roger E.M."/>
            <person name="Carmona M.J."/>
            <person name="Serra M."/>
            <person name="Gomez A."/>
        </authorList>
    </citation>
    <scope>NUCLEOTIDE SEQUENCE [LARGE SCALE GENOMIC DNA]</scope>
    <source>
        <strain evidence="1">HYR1</strain>
    </source>
</reference>
<proteinExistence type="predicted"/>
<sequence length="80" mass="9426">MSKFSNVKFYKNALKIQKMKKLYIYKKKIGSKNLNVLPCSCSLNQSITLIEHNCLLKSFFINKIKLNKILRGDMCKVFKY</sequence>
<gene>
    <name evidence="1" type="ORF">BpHYR1_036197</name>
</gene>